<dbReference type="InterPro" id="IPR036291">
    <property type="entry name" value="NAD(P)-bd_dom_sf"/>
</dbReference>
<dbReference type="InterPro" id="IPR051783">
    <property type="entry name" value="NAD(P)-dependent_oxidoreduct"/>
</dbReference>
<proteinExistence type="predicted"/>
<dbReference type="OrthoDB" id="10262413at2759"/>
<dbReference type="Proteomes" id="UP000054018">
    <property type="component" value="Unassembled WGS sequence"/>
</dbReference>
<evidence type="ECO:0000259" key="1">
    <source>
        <dbReference type="Pfam" id="PF01370"/>
    </source>
</evidence>
<dbReference type="PANTHER" id="PTHR48079">
    <property type="entry name" value="PROTEIN YEEZ"/>
    <property type="match status" value="1"/>
</dbReference>
<dbReference type="AlphaFoldDB" id="A0A0D0A0Q1"/>
<protein>
    <recommendedName>
        <fullName evidence="1">NAD-dependent epimerase/dehydratase domain-containing protein</fullName>
    </recommendedName>
</protein>
<organism evidence="2 3">
    <name type="scientific">Pisolithus microcarpus 441</name>
    <dbReference type="NCBI Taxonomy" id="765257"/>
    <lineage>
        <taxon>Eukaryota</taxon>
        <taxon>Fungi</taxon>
        <taxon>Dikarya</taxon>
        <taxon>Basidiomycota</taxon>
        <taxon>Agaricomycotina</taxon>
        <taxon>Agaricomycetes</taxon>
        <taxon>Agaricomycetidae</taxon>
        <taxon>Boletales</taxon>
        <taxon>Sclerodermatineae</taxon>
        <taxon>Pisolithaceae</taxon>
        <taxon>Pisolithus</taxon>
    </lineage>
</organism>
<dbReference type="GO" id="GO:0005737">
    <property type="term" value="C:cytoplasm"/>
    <property type="evidence" value="ECO:0007669"/>
    <property type="project" value="TreeGrafter"/>
</dbReference>
<sequence>MTPIDTRIFLTGATGYLGGSVLSRLIEHPTYEHTEIWVLIRPSNESKIPVFRSLGVKTVLGTYDDLDLLEDQAAHADIVFACADADNLPGAQAILKGMRMKHERTGVQPLLIHTSGTGVLIDDAKGLHSTDIIYDDMNPDQIDSLPPTQPHRNVDLAILKADRDHYVKSYIILPSTVYSHAKTKLVALGVQNPRSIQIPMLIRAGLVKGQGGVVGKGENIWPNVHIGDVSDLFIVVYENALLDKAAHGREGFYFGENGEHKMYDVSKAVAQALHELGKGRSPEPEPFTEDDYEHFGRSNLEYLGTNSRCRGRRGRLLGWKPKYTTENVLKSIKFEAEYVIQHEKA</sequence>
<feature type="domain" description="NAD-dependent epimerase/dehydratase" evidence="1">
    <location>
        <begin position="8"/>
        <end position="239"/>
    </location>
</feature>
<evidence type="ECO:0000313" key="3">
    <source>
        <dbReference type="Proteomes" id="UP000054018"/>
    </source>
</evidence>
<evidence type="ECO:0000313" key="2">
    <source>
        <dbReference type="EMBL" id="KIK25673.1"/>
    </source>
</evidence>
<name>A0A0D0A0Q1_9AGAM</name>
<keyword evidence="3" id="KW-1185">Reference proteome</keyword>
<accession>A0A0D0A0Q1</accession>
<dbReference type="STRING" id="765257.A0A0D0A0Q1"/>
<dbReference type="PANTHER" id="PTHR48079:SF6">
    <property type="entry name" value="NAD(P)-BINDING DOMAIN-CONTAINING PROTEIN-RELATED"/>
    <property type="match status" value="1"/>
</dbReference>
<dbReference type="EMBL" id="KN833706">
    <property type="protein sequence ID" value="KIK25673.1"/>
    <property type="molecule type" value="Genomic_DNA"/>
</dbReference>
<dbReference type="Pfam" id="PF01370">
    <property type="entry name" value="Epimerase"/>
    <property type="match status" value="1"/>
</dbReference>
<dbReference type="InterPro" id="IPR001509">
    <property type="entry name" value="Epimerase_deHydtase"/>
</dbReference>
<dbReference type="HOGENOM" id="CLU_007383_12_1_1"/>
<reference evidence="2 3" key="1">
    <citation type="submission" date="2014-04" db="EMBL/GenBank/DDBJ databases">
        <authorList>
            <consortium name="DOE Joint Genome Institute"/>
            <person name="Kuo A."/>
            <person name="Kohler A."/>
            <person name="Costa M.D."/>
            <person name="Nagy L.G."/>
            <person name="Floudas D."/>
            <person name="Copeland A."/>
            <person name="Barry K.W."/>
            <person name="Cichocki N."/>
            <person name="Veneault-Fourrey C."/>
            <person name="LaButti K."/>
            <person name="Lindquist E.A."/>
            <person name="Lipzen A."/>
            <person name="Lundell T."/>
            <person name="Morin E."/>
            <person name="Murat C."/>
            <person name="Sun H."/>
            <person name="Tunlid A."/>
            <person name="Henrissat B."/>
            <person name="Grigoriev I.V."/>
            <person name="Hibbett D.S."/>
            <person name="Martin F."/>
            <person name="Nordberg H.P."/>
            <person name="Cantor M.N."/>
            <person name="Hua S.X."/>
        </authorList>
    </citation>
    <scope>NUCLEOTIDE SEQUENCE [LARGE SCALE GENOMIC DNA]</scope>
    <source>
        <strain evidence="2 3">441</strain>
    </source>
</reference>
<reference evidence="3" key="2">
    <citation type="submission" date="2015-01" db="EMBL/GenBank/DDBJ databases">
        <title>Evolutionary Origins and Diversification of the Mycorrhizal Mutualists.</title>
        <authorList>
            <consortium name="DOE Joint Genome Institute"/>
            <consortium name="Mycorrhizal Genomics Consortium"/>
            <person name="Kohler A."/>
            <person name="Kuo A."/>
            <person name="Nagy L.G."/>
            <person name="Floudas D."/>
            <person name="Copeland A."/>
            <person name="Barry K.W."/>
            <person name="Cichocki N."/>
            <person name="Veneault-Fourrey C."/>
            <person name="LaButti K."/>
            <person name="Lindquist E.A."/>
            <person name="Lipzen A."/>
            <person name="Lundell T."/>
            <person name="Morin E."/>
            <person name="Murat C."/>
            <person name="Riley R."/>
            <person name="Ohm R."/>
            <person name="Sun H."/>
            <person name="Tunlid A."/>
            <person name="Henrissat B."/>
            <person name="Grigoriev I.V."/>
            <person name="Hibbett D.S."/>
            <person name="Martin F."/>
        </authorList>
    </citation>
    <scope>NUCLEOTIDE SEQUENCE [LARGE SCALE GENOMIC DNA]</scope>
    <source>
        <strain evidence="3">441</strain>
    </source>
</reference>
<dbReference type="Gene3D" id="3.40.50.720">
    <property type="entry name" value="NAD(P)-binding Rossmann-like Domain"/>
    <property type="match status" value="1"/>
</dbReference>
<gene>
    <name evidence="2" type="ORF">PISMIDRAFT_676973</name>
</gene>
<dbReference type="SUPFAM" id="SSF51735">
    <property type="entry name" value="NAD(P)-binding Rossmann-fold domains"/>
    <property type="match status" value="1"/>
</dbReference>
<dbReference type="GO" id="GO:0004029">
    <property type="term" value="F:aldehyde dehydrogenase (NAD+) activity"/>
    <property type="evidence" value="ECO:0007669"/>
    <property type="project" value="TreeGrafter"/>
</dbReference>